<evidence type="ECO:0000256" key="6">
    <source>
        <dbReference type="SAM" id="Phobius"/>
    </source>
</evidence>
<sequence>MNSIGVMRKGRLLVEDSPDALLQQYNCDLLEKVVLQLCRKDENISGGSDSGSNNNVSISSQRNCSTKNYSRELMDGESLEKGNNNKSKNTYNVYDKFQENLELNSRRRSSIKMDECDNNTKRGCMNICNFLQRIQGLSIIMWLMLFRRPTFTVMTLFLPTIQLLLTLGVLGTDPKELRIGIVNKEVPNYVENCLAQEAITRDLAKYTTSLETPTCNFKFLSCNLIAELSRTGIIDAVPMQSTELAYEQVKEGNLWGYFVFPTNYSQHLANLVVEQKFAENETIEGSRVSLRMDMSSYLGAAIAIRTTFEAYGNYVKNLAISCGLDEREFQLPIMYREPVYGTEESSYHDYVTPIIILTVIFEVPMLITTILFIGDRKQGTLDRARIAGLKFKEVLIGYVLTQGSVAVGQTFICYAVMKIIFDFHVLGSIFSFFFLIILGGLCGLSMGLLLGILFQDEVAALMMGLLIGPTIILWEGAIWPVEALPWVPWRMVAYSSPTTLVCASIRSVISRGWGLTHPYVWPGVAVLSGYTILFWIISICFYIRKYK</sequence>
<dbReference type="PANTHER" id="PTHR30294">
    <property type="entry name" value="MEMBRANE COMPONENT OF ABC TRANSPORTER YHHJ-RELATED"/>
    <property type="match status" value="1"/>
</dbReference>
<evidence type="ECO:0000256" key="2">
    <source>
        <dbReference type="ARBA" id="ARBA00022475"/>
    </source>
</evidence>
<evidence type="ECO:0000256" key="1">
    <source>
        <dbReference type="ARBA" id="ARBA00004651"/>
    </source>
</evidence>
<comment type="caution">
    <text evidence="8">The sequence shown here is derived from an EMBL/GenBank/DDBJ whole genome shotgun (WGS) entry which is preliminary data.</text>
</comment>
<evidence type="ECO:0000259" key="7">
    <source>
        <dbReference type="Pfam" id="PF12698"/>
    </source>
</evidence>
<name>A0ABP1RD45_9HEXA</name>
<keyword evidence="4 6" id="KW-1133">Transmembrane helix</keyword>
<reference evidence="8 9" key="1">
    <citation type="submission" date="2024-08" db="EMBL/GenBank/DDBJ databases">
        <authorList>
            <person name="Cucini C."/>
            <person name="Frati F."/>
        </authorList>
    </citation>
    <scope>NUCLEOTIDE SEQUENCE [LARGE SCALE GENOMIC DNA]</scope>
</reference>
<comment type="subcellular location">
    <subcellularLocation>
        <location evidence="1">Cell membrane</location>
        <topology evidence="1">Multi-pass membrane protein</topology>
    </subcellularLocation>
</comment>
<dbReference type="Pfam" id="PF12698">
    <property type="entry name" value="ABC2_membrane_3"/>
    <property type="match status" value="1"/>
</dbReference>
<evidence type="ECO:0000256" key="3">
    <source>
        <dbReference type="ARBA" id="ARBA00022692"/>
    </source>
</evidence>
<feature type="transmembrane region" description="Helical" evidence="6">
    <location>
        <begin position="461"/>
        <end position="481"/>
    </location>
</feature>
<dbReference type="InterPro" id="IPR013525">
    <property type="entry name" value="ABC2_TM"/>
</dbReference>
<dbReference type="Proteomes" id="UP001642540">
    <property type="component" value="Unassembled WGS sequence"/>
</dbReference>
<keyword evidence="2" id="KW-1003">Cell membrane</keyword>
<evidence type="ECO:0000313" key="9">
    <source>
        <dbReference type="Proteomes" id="UP001642540"/>
    </source>
</evidence>
<dbReference type="InterPro" id="IPR051449">
    <property type="entry name" value="ABC-2_transporter_component"/>
</dbReference>
<accession>A0ABP1RD45</accession>
<feature type="transmembrane region" description="Helical" evidence="6">
    <location>
        <begin position="519"/>
        <end position="543"/>
    </location>
</feature>
<protein>
    <recommendedName>
        <fullName evidence="7">ABC-2 type transporter transmembrane domain-containing protein</fullName>
    </recommendedName>
</protein>
<organism evidence="8 9">
    <name type="scientific">Orchesella dallaii</name>
    <dbReference type="NCBI Taxonomy" id="48710"/>
    <lineage>
        <taxon>Eukaryota</taxon>
        <taxon>Metazoa</taxon>
        <taxon>Ecdysozoa</taxon>
        <taxon>Arthropoda</taxon>
        <taxon>Hexapoda</taxon>
        <taxon>Collembola</taxon>
        <taxon>Entomobryomorpha</taxon>
        <taxon>Entomobryoidea</taxon>
        <taxon>Orchesellidae</taxon>
        <taxon>Orchesellinae</taxon>
        <taxon>Orchesella</taxon>
    </lineage>
</organism>
<keyword evidence="3 6" id="KW-0812">Transmembrane</keyword>
<dbReference type="EMBL" id="CAXLJM020000068">
    <property type="protein sequence ID" value="CAL8123130.1"/>
    <property type="molecule type" value="Genomic_DNA"/>
</dbReference>
<gene>
    <name evidence="8" type="ORF">ODALV1_LOCUS20102</name>
</gene>
<proteinExistence type="predicted"/>
<evidence type="ECO:0000313" key="8">
    <source>
        <dbReference type="EMBL" id="CAL8123130.1"/>
    </source>
</evidence>
<dbReference type="PANTHER" id="PTHR30294:SF38">
    <property type="entry name" value="TRANSPORT PERMEASE PROTEIN"/>
    <property type="match status" value="1"/>
</dbReference>
<feature type="transmembrane region" description="Helical" evidence="6">
    <location>
        <begin position="350"/>
        <end position="374"/>
    </location>
</feature>
<keyword evidence="9" id="KW-1185">Reference proteome</keyword>
<evidence type="ECO:0000256" key="4">
    <source>
        <dbReference type="ARBA" id="ARBA00022989"/>
    </source>
</evidence>
<feature type="transmembrane region" description="Helical" evidence="6">
    <location>
        <begin position="395"/>
        <end position="417"/>
    </location>
</feature>
<keyword evidence="5 6" id="KW-0472">Membrane</keyword>
<feature type="domain" description="ABC-2 type transporter transmembrane" evidence="7">
    <location>
        <begin position="151"/>
        <end position="539"/>
    </location>
</feature>
<evidence type="ECO:0000256" key="5">
    <source>
        <dbReference type="ARBA" id="ARBA00023136"/>
    </source>
</evidence>
<feature type="transmembrane region" description="Helical" evidence="6">
    <location>
        <begin position="429"/>
        <end position="454"/>
    </location>
</feature>